<evidence type="ECO:0000256" key="7">
    <source>
        <dbReference type="SAM" id="MobiDB-lite"/>
    </source>
</evidence>
<evidence type="ECO:0000313" key="10">
    <source>
        <dbReference type="RefSeq" id="XP_038976025.1"/>
    </source>
</evidence>
<comment type="subcellular location">
    <subcellularLocation>
        <location evidence="1 6">Membrane</location>
        <topology evidence="1 6">Multi-pass membrane protein</topology>
    </subcellularLocation>
</comment>
<keyword evidence="3" id="KW-0812">Transmembrane</keyword>
<dbReference type="GeneID" id="103700506"/>
<evidence type="ECO:0000313" key="8">
    <source>
        <dbReference type="Proteomes" id="UP000228380"/>
    </source>
</evidence>
<keyword evidence="4" id="KW-1133">Transmembrane helix</keyword>
<keyword evidence="5" id="KW-0472">Membrane</keyword>
<dbReference type="Pfam" id="PF03134">
    <property type="entry name" value="TB2_DP1_HVA22"/>
    <property type="match status" value="1"/>
</dbReference>
<accession>A0A8B7BL70</accession>
<dbReference type="PANTHER" id="PTHR12300">
    <property type="entry name" value="HVA22-LIKE PROTEINS"/>
    <property type="match status" value="1"/>
</dbReference>
<evidence type="ECO:0000256" key="1">
    <source>
        <dbReference type="ARBA" id="ARBA00004141"/>
    </source>
</evidence>
<feature type="compositionally biased region" description="Basic and acidic residues" evidence="7">
    <location>
        <begin position="173"/>
        <end position="188"/>
    </location>
</feature>
<dbReference type="GO" id="GO:0016020">
    <property type="term" value="C:membrane"/>
    <property type="evidence" value="ECO:0007669"/>
    <property type="project" value="UniProtKB-SubCell"/>
</dbReference>
<comment type="similarity">
    <text evidence="2 6">Belongs to the DP1 family.</text>
</comment>
<dbReference type="PANTHER" id="PTHR12300:SF161">
    <property type="entry name" value="RECEPTOR EXPRESSION-ENHANCING PROTEIN"/>
    <property type="match status" value="1"/>
</dbReference>
<evidence type="ECO:0000256" key="4">
    <source>
        <dbReference type="ARBA" id="ARBA00022989"/>
    </source>
</evidence>
<dbReference type="Proteomes" id="UP000228380">
    <property type="component" value="Unplaced"/>
</dbReference>
<evidence type="ECO:0000256" key="5">
    <source>
        <dbReference type="ARBA" id="ARBA00023136"/>
    </source>
</evidence>
<evidence type="ECO:0000256" key="3">
    <source>
        <dbReference type="ARBA" id="ARBA00022692"/>
    </source>
</evidence>
<evidence type="ECO:0000313" key="9">
    <source>
        <dbReference type="RefSeq" id="XP_008780664.2"/>
    </source>
</evidence>
<feature type="region of interest" description="Disordered" evidence="7">
    <location>
        <begin position="173"/>
        <end position="193"/>
    </location>
</feature>
<proteinExistence type="inferred from homology"/>
<dbReference type="AlphaFoldDB" id="A0A8B7BL70"/>
<gene>
    <name evidence="9" type="primary">LOC103700506</name>
    <name evidence="10" type="synonym">LOC120103677</name>
</gene>
<sequence length="247" mass="28807">MGSGSFLKVVVKNFDVLVGPLVTLVYPLYASVKAIETKSSVDDQQWLTYWVLHSLITLFELTFAKVIEWLPFWAYAKLIFNCWLVLPYFSGAAYVYQSYVRPLFVNQQTVNIWYVPRKKDIFSRPDDVLLAAEKFIEENGPEAFQKLINKTEKVTKPKKSNKCVTFDDRVAGKESKPWGSDSHTEKVTTPKKGNKRVTFDDRVVVKESKSWESNSHMTFNEVELERDSKSWENSSFMIFDYDNRYWT</sequence>
<name>A0A8B7BL70_PHODC</name>
<dbReference type="KEGG" id="pda:103700506"/>
<dbReference type="KEGG" id="pda:120103677"/>
<evidence type="ECO:0000256" key="2">
    <source>
        <dbReference type="ARBA" id="ARBA00008573"/>
    </source>
</evidence>
<organism evidence="8 9">
    <name type="scientific">Phoenix dactylifera</name>
    <name type="common">Date palm</name>
    <dbReference type="NCBI Taxonomy" id="42345"/>
    <lineage>
        <taxon>Eukaryota</taxon>
        <taxon>Viridiplantae</taxon>
        <taxon>Streptophyta</taxon>
        <taxon>Embryophyta</taxon>
        <taxon>Tracheophyta</taxon>
        <taxon>Spermatophyta</taxon>
        <taxon>Magnoliopsida</taxon>
        <taxon>Liliopsida</taxon>
        <taxon>Arecaceae</taxon>
        <taxon>Coryphoideae</taxon>
        <taxon>Phoeniceae</taxon>
        <taxon>Phoenix</taxon>
    </lineage>
</organism>
<dbReference type="RefSeq" id="XP_038976025.1">
    <property type="nucleotide sequence ID" value="XM_039120097.1"/>
</dbReference>
<keyword evidence="8" id="KW-1185">Reference proteome</keyword>
<reference evidence="9 10" key="1">
    <citation type="submission" date="2025-04" db="UniProtKB">
        <authorList>
            <consortium name="RefSeq"/>
        </authorList>
    </citation>
    <scope>IDENTIFICATION</scope>
    <source>
        <tissue evidence="9 10">Young leaves</tissue>
    </source>
</reference>
<protein>
    <recommendedName>
        <fullName evidence="6">HVA22-like protein</fullName>
    </recommendedName>
</protein>
<evidence type="ECO:0000256" key="6">
    <source>
        <dbReference type="RuleBase" id="RU362006"/>
    </source>
</evidence>
<dbReference type="OrthoDB" id="10009287at2759"/>
<dbReference type="InterPro" id="IPR004345">
    <property type="entry name" value="TB2_DP1_HVA22"/>
</dbReference>
<dbReference type="RefSeq" id="XP_008780664.2">
    <property type="nucleotide sequence ID" value="XM_008782442.4"/>
</dbReference>